<dbReference type="Pfam" id="PF02163">
    <property type="entry name" value="Peptidase_M50"/>
    <property type="match status" value="1"/>
</dbReference>
<feature type="transmembrane region" description="Helical" evidence="10">
    <location>
        <begin position="417"/>
        <end position="435"/>
    </location>
</feature>
<dbReference type="CDD" id="cd06163">
    <property type="entry name" value="S2P-M50_PDZ_RseP-like"/>
    <property type="match status" value="1"/>
</dbReference>
<dbReference type="GO" id="GO:0016020">
    <property type="term" value="C:membrane"/>
    <property type="evidence" value="ECO:0007669"/>
    <property type="project" value="UniProtKB-SubCell"/>
</dbReference>
<feature type="transmembrane region" description="Helical" evidence="10">
    <location>
        <begin position="367"/>
        <end position="396"/>
    </location>
</feature>
<dbReference type="InterPro" id="IPR041489">
    <property type="entry name" value="PDZ_6"/>
</dbReference>
<feature type="domain" description="PDZ" evidence="11">
    <location>
        <begin position="192"/>
        <end position="278"/>
    </location>
</feature>
<dbReference type="SUPFAM" id="SSF50156">
    <property type="entry name" value="PDZ domain-like"/>
    <property type="match status" value="2"/>
</dbReference>
<dbReference type="PANTHER" id="PTHR42837">
    <property type="entry name" value="REGULATOR OF SIGMA-E PROTEASE RSEP"/>
    <property type="match status" value="1"/>
</dbReference>
<keyword evidence="6" id="KW-0862">Zinc</keyword>
<proteinExistence type="predicted"/>
<keyword evidence="9 10" id="KW-0472">Membrane</keyword>
<evidence type="ECO:0000256" key="2">
    <source>
        <dbReference type="ARBA" id="ARBA00004141"/>
    </source>
</evidence>
<evidence type="ECO:0000256" key="6">
    <source>
        <dbReference type="ARBA" id="ARBA00022833"/>
    </source>
</evidence>
<dbReference type="InterPro" id="IPR008915">
    <property type="entry name" value="Peptidase_M50"/>
</dbReference>
<evidence type="ECO:0000256" key="10">
    <source>
        <dbReference type="SAM" id="Phobius"/>
    </source>
</evidence>
<evidence type="ECO:0000256" key="7">
    <source>
        <dbReference type="ARBA" id="ARBA00022989"/>
    </source>
</evidence>
<name>A0A381S5N6_9ZZZZ</name>
<dbReference type="InterPro" id="IPR004387">
    <property type="entry name" value="Pept_M50_Zn"/>
</dbReference>
<feature type="transmembrane region" description="Helical" evidence="10">
    <location>
        <begin position="6"/>
        <end position="26"/>
    </location>
</feature>
<evidence type="ECO:0000256" key="8">
    <source>
        <dbReference type="ARBA" id="ARBA00023049"/>
    </source>
</evidence>
<keyword evidence="7 10" id="KW-1133">Transmembrane helix</keyword>
<evidence type="ECO:0000256" key="5">
    <source>
        <dbReference type="ARBA" id="ARBA00022801"/>
    </source>
</evidence>
<dbReference type="SMART" id="SM00228">
    <property type="entry name" value="PDZ"/>
    <property type="match status" value="2"/>
</dbReference>
<accession>A0A381S5N6</accession>
<evidence type="ECO:0000256" key="9">
    <source>
        <dbReference type="ARBA" id="ARBA00023136"/>
    </source>
</evidence>
<keyword evidence="8" id="KW-0482">Metalloprotease</keyword>
<keyword evidence="4 10" id="KW-0812">Transmembrane</keyword>
<dbReference type="Pfam" id="PF17820">
    <property type="entry name" value="PDZ_6"/>
    <property type="match status" value="1"/>
</dbReference>
<dbReference type="GO" id="GO:0004222">
    <property type="term" value="F:metalloendopeptidase activity"/>
    <property type="evidence" value="ECO:0007669"/>
    <property type="project" value="InterPro"/>
</dbReference>
<dbReference type="Gene3D" id="2.30.42.10">
    <property type="match status" value="2"/>
</dbReference>
<gene>
    <name evidence="12" type="ORF">METZ01_LOCUS52214</name>
</gene>
<dbReference type="GO" id="GO:0006508">
    <property type="term" value="P:proteolysis"/>
    <property type="evidence" value="ECO:0007669"/>
    <property type="project" value="UniProtKB-KW"/>
</dbReference>
<feature type="domain" description="PDZ" evidence="11">
    <location>
        <begin position="119"/>
        <end position="186"/>
    </location>
</feature>
<dbReference type="InterPro" id="IPR036034">
    <property type="entry name" value="PDZ_sf"/>
</dbReference>
<sequence>MLTTILSFLAVLGVLIFIHELGHYLAARHVGVRVEAFSIGFPPTALAKQVGETEYRISWLPLGGYVKLYGQNVTDEDPEDPANYAAKSLFQRLYILAAGPAMNLLFALIFMPLVFWIGRDIPAYLNDAPYIQNVQPESYAYQLGVRANDEIIAVNGSKVKTWEELHSALGQISSAEKLSLEIDRAGNSMIMEGSGIEMHRAANMGWSPLLAPIVGGFTGDSPAEKAGIQAGDKVKAINELPVQDWMEISPSVQKIMKDSSNTVESSTKKLMVEIERNAVVQFVEVAPYLEPKSQRWLLGMSMQQISRSHAFGESVVLGSARLWFLTKATFSFLGQIFQGEGSMDDLGGPIKIGIVIGEAVRSGIADLFFLMSFISLQLGIFNLLPIPALDGGHIFMLLVEKFNKGPLSITMRERTQMIGFSVLISLMVFVTWNDLMSLL</sequence>
<feature type="transmembrane region" description="Helical" evidence="10">
    <location>
        <begin position="93"/>
        <end position="117"/>
    </location>
</feature>
<keyword evidence="3" id="KW-0645">Protease</keyword>
<reference evidence="12" key="1">
    <citation type="submission" date="2018-05" db="EMBL/GenBank/DDBJ databases">
        <authorList>
            <person name="Lanie J.A."/>
            <person name="Ng W.-L."/>
            <person name="Kazmierczak K.M."/>
            <person name="Andrzejewski T.M."/>
            <person name="Davidsen T.M."/>
            <person name="Wayne K.J."/>
            <person name="Tettelin H."/>
            <person name="Glass J.I."/>
            <person name="Rusch D."/>
            <person name="Podicherti R."/>
            <person name="Tsui H.-C.T."/>
            <person name="Winkler M.E."/>
        </authorList>
    </citation>
    <scope>NUCLEOTIDE SEQUENCE</scope>
</reference>
<comment type="subcellular location">
    <subcellularLocation>
        <location evidence="2">Membrane</location>
        <topology evidence="2">Multi-pass membrane protein</topology>
    </subcellularLocation>
</comment>
<evidence type="ECO:0000256" key="3">
    <source>
        <dbReference type="ARBA" id="ARBA00022670"/>
    </source>
</evidence>
<evidence type="ECO:0000256" key="1">
    <source>
        <dbReference type="ARBA" id="ARBA00001947"/>
    </source>
</evidence>
<dbReference type="AlphaFoldDB" id="A0A381S5N6"/>
<dbReference type="PANTHER" id="PTHR42837:SF2">
    <property type="entry name" value="MEMBRANE METALLOPROTEASE ARASP2, CHLOROPLASTIC-RELATED"/>
    <property type="match status" value="1"/>
</dbReference>
<dbReference type="NCBIfam" id="TIGR00054">
    <property type="entry name" value="RIP metalloprotease RseP"/>
    <property type="match status" value="1"/>
</dbReference>
<evidence type="ECO:0000313" key="12">
    <source>
        <dbReference type="EMBL" id="SUZ99360.1"/>
    </source>
</evidence>
<evidence type="ECO:0000256" key="4">
    <source>
        <dbReference type="ARBA" id="ARBA00022692"/>
    </source>
</evidence>
<dbReference type="EMBL" id="UINC01002695">
    <property type="protein sequence ID" value="SUZ99360.1"/>
    <property type="molecule type" value="Genomic_DNA"/>
</dbReference>
<protein>
    <recommendedName>
        <fullName evidence="11">PDZ domain-containing protein</fullName>
    </recommendedName>
</protein>
<organism evidence="12">
    <name type="scientific">marine metagenome</name>
    <dbReference type="NCBI Taxonomy" id="408172"/>
    <lineage>
        <taxon>unclassified sequences</taxon>
        <taxon>metagenomes</taxon>
        <taxon>ecological metagenomes</taxon>
    </lineage>
</organism>
<keyword evidence="5" id="KW-0378">Hydrolase</keyword>
<comment type="cofactor">
    <cofactor evidence="1">
        <name>Zn(2+)</name>
        <dbReference type="ChEBI" id="CHEBI:29105"/>
    </cofactor>
</comment>
<dbReference type="InterPro" id="IPR001478">
    <property type="entry name" value="PDZ"/>
</dbReference>
<evidence type="ECO:0000259" key="11">
    <source>
        <dbReference type="SMART" id="SM00228"/>
    </source>
</evidence>